<protein>
    <recommendedName>
        <fullName evidence="4">Peptidase A1 domain-containing protein</fullName>
    </recommendedName>
</protein>
<evidence type="ECO:0000313" key="3">
    <source>
        <dbReference type="Proteomes" id="UP000177622"/>
    </source>
</evidence>
<dbReference type="RefSeq" id="XP_022484098.1">
    <property type="nucleotide sequence ID" value="XM_022636092.1"/>
</dbReference>
<proteinExistence type="predicted"/>
<comment type="caution">
    <text evidence="2">The sequence shown here is derived from an EMBL/GenBank/DDBJ whole genome shotgun (WGS) entry which is preliminary data.</text>
</comment>
<organism evidence="2 3">
    <name type="scientific">Penicillium arizonense</name>
    <dbReference type="NCBI Taxonomy" id="1835702"/>
    <lineage>
        <taxon>Eukaryota</taxon>
        <taxon>Fungi</taxon>
        <taxon>Dikarya</taxon>
        <taxon>Ascomycota</taxon>
        <taxon>Pezizomycotina</taxon>
        <taxon>Eurotiomycetes</taxon>
        <taxon>Eurotiomycetidae</taxon>
        <taxon>Eurotiales</taxon>
        <taxon>Aspergillaceae</taxon>
        <taxon>Penicillium</taxon>
    </lineage>
</organism>
<gene>
    <name evidence="2" type="ORF">PENARI_c027G07318</name>
</gene>
<keyword evidence="1" id="KW-0732">Signal</keyword>
<dbReference type="AlphaFoldDB" id="A0A1F5L602"/>
<accession>A0A1F5L602</accession>
<evidence type="ECO:0000256" key="1">
    <source>
        <dbReference type="SAM" id="SignalP"/>
    </source>
</evidence>
<dbReference type="EMBL" id="LXJU01000027">
    <property type="protein sequence ID" value="OGE48643.1"/>
    <property type="molecule type" value="Genomic_DNA"/>
</dbReference>
<name>A0A1F5L602_PENAI</name>
<feature type="signal peptide" evidence="1">
    <location>
        <begin position="1"/>
        <end position="16"/>
    </location>
</feature>
<dbReference type="Proteomes" id="UP000177622">
    <property type="component" value="Unassembled WGS sequence"/>
</dbReference>
<sequence>MALLFAGLSLLATAHAAELTPVPVPYGCASLPNVQQTGPNSGFAGPWNIVVDQCVNTTAADNACTIEGYRNVARTITVDGQPEAKRGFVGLPVTQYKPIGLRKMLTEAFQVSIVNQQYDAMSYLICNIGIGFEAMVFYDNASEYLPINITSNPADALLQWGLAEDESEVIDAYYHYIDGTKQDGIFLGAHNVTSWGVQQQKNIPGTSGGPMWQLRLLGPSSVDQETGEVLKEGEYKTFIRIDA</sequence>
<dbReference type="GeneID" id="34580826"/>
<evidence type="ECO:0000313" key="2">
    <source>
        <dbReference type="EMBL" id="OGE48643.1"/>
    </source>
</evidence>
<evidence type="ECO:0008006" key="4">
    <source>
        <dbReference type="Google" id="ProtNLM"/>
    </source>
</evidence>
<feature type="chain" id="PRO_5009519289" description="Peptidase A1 domain-containing protein" evidence="1">
    <location>
        <begin position="17"/>
        <end position="243"/>
    </location>
</feature>
<dbReference type="OrthoDB" id="3545468at2759"/>
<keyword evidence="3" id="KW-1185">Reference proteome</keyword>
<reference evidence="2 3" key="1">
    <citation type="journal article" date="2016" name="Sci. Rep.">
        <title>Penicillium arizonense, a new, genome sequenced fungal species, reveals a high chemical diversity in secreted metabolites.</title>
        <authorList>
            <person name="Grijseels S."/>
            <person name="Nielsen J.C."/>
            <person name="Randelovic M."/>
            <person name="Nielsen J."/>
            <person name="Nielsen K.F."/>
            <person name="Workman M."/>
            <person name="Frisvad J.C."/>
        </authorList>
    </citation>
    <scope>NUCLEOTIDE SEQUENCE [LARGE SCALE GENOMIC DNA]</scope>
    <source>
        <strain evidence="2 3">CBS 141311</strain>
    </source>
</reference>